<dbReference type="EMBL" id="QGKV02000297">
    <property type="protein sequence ID" value="KAF3609926.1"/>
    <property type="molecule type" value="Genomic_DNA"/>
</dbReference>
<keyword evidence="2" id="KW-1185">Reference proteome</keyword>
<accession>A0ABQ7F2N2</accession>
<reference evidence="1 2" key="1">
    <citation type="journal article" date="2020" name="BMC Genomics">
        <title>Intraspecific diversification of the crop wild relative Brassica cretica Lam. using demographic model selection.</title>
        <authorList>
            <person name="Kioukis A."/>
            <person name="Michalopoulou V.A."/>
            <person name="Briers L."/>
            <person name="Pirintsos S."/>
            <person name="Studholme D.J."/>
            <person name="Pavlidis P."/>
            <person name="Sarris P.F."/>
        </authorList>
    </citation>
    <scope>NUCLEOTIDE SEQUENCE [LARGE SCALE GENOMIC DNA]</scope>
    <source>
        <strain evidence="2">cv. PFS-1207/04</strain>
    </source>
</reference>
<evidence type="ECO:0000313" key="1">
    <source>
        <dbReference type="EMBL" id="KAF3609926.1"/>
    </source>
</evidence>
<evidence type="ECO:0000313" key="2">
    <source>
        <dbReference type="Proteomes" id="UP000266723"/>
    </source>
</evidence>
<proteinExistence type="predicted"/>
<comment type="caution">
    <text evidence="1">The sequence shown here is derived from an EMBL/GenBank/DDBJ whole genome shotgun (WGS) entry which is preliminary data.</text>
</comment>
<protein>
    <submittedName>
        <fullName evidence="1">Uncharacterized protein</fullName>
    </submittedName>
</protein>
<gene>
    <name evidence="1" type="ORF">DY000_02044833</name>
</gene>
<dbReference type="Proteomes" id="UP000266723">
    <property type="component" value="Unassembled WGS sequence"/>
</dbReference>
<organism evidence="1 2">
    <name type="scientific">Brassica cretica</name>
    <name type="common">Mustard</name>
    <dbReference type="NCBI Taxonomy" id="69181"/>
    <lineage>
        <taxon>Eukaryota</taxon>
        <taxon>Viridiplantae</taxon>
        <taxon>Streptophyta</taxon>
        <taxon>Embryophyta</taxon>
        <taxon>Tracheophyta</taxon>
        <taxon>Spermatophyta</taxon>
        <taxon>Magnoliopsida</taxon>
        <taxon>eudicotyledons</taxon>
        <taxon>Gunneridae</taxon>
        <taxon>Pentapetalae</taxon>
        <taxon>rosids</taxon>
        <taxon>malvids</taxon>
        <taxon>Brassicales</taxon>
        <taxon>Brassicaceae</taxon>
        <taxon>Brassiceae</taxon>
        <taxon>Brassica</taxon>
    </lineage>
</organism>
<sequence length="73" mass="7939">MVNITGGVFLVVDDLIKIPSYDPVAVFQKESTLHLIKILPEAQSFLPGVCGVHSCESESWQGGQRHSASDRLS</sequence>
<name>A0ABQ7F2N2_BRACR</name>